<protein>
    <submittedName>
        <fullName evidence="1">Uncharacterized protein</fullName>
    </submittedName>
</protein>
<proteinExistence type="predicted"/>
<accession>A0A6H1ZIY0</accession>
<gene>
    <name evidence="1" type="ORF">TM448A00691_0005</name>
</gene>
<evidence type="ECO:0000313" key="1">
    <source>
        <dbReference type="EMBL" id="QJA47488.1"/>
    </source>
</evidence>
<dbReference type="EMBL" id="MT144045">
    <property type="protein sequence ID" value="QJA47488.1"/>
    <property type="molecule type" value="Genomic_DNA"/>
</dbReference>
<sequence length="961" mass="105753">MALRNPKLETFGNLHKLEDFSGGMYTVRPQDMIPDNASPHTKNCIYDKNFCLSKIWGTNELIAISSGGYNRFINASDYVYGLYNFVAPSGKSRLIIQGRDANDGYMSLYALDTQTSYPATLTADPTRILGASGELTNYQRCTFATYKGRLYVWNGADYLRYWNGTSWRSYHTDKSERFKYILTYGRRLWAASSGLNPSRVIWTDLNHCNFARYYASGTNYVDFNSPFDYSKITWITQFKNRLLVFKQNSIYAFYGDPDTHGISFDIIAHNVGALDGWSVQVHNDRVYFMARDGIYVYGDTGVLASPEDRRLSAEPNVIRISTEIDDWWEDNCTLPDPEKAKETTLGGYEDFCSTLAFTAGGDASNFKANDVGIEENDIIVGATSKARARVIYVDKTSGTWAGGDAAGTLYLSDVYSYLAFDSGGSADSDEIKQGMKITGATSTATAYVYSVRVTSGAWSTENAAGYLLIQLVDGIFQNNEHINTDLESNIADVDGTIGTWTATEKINLGSKEYATAGTFTQKFRLCNTRTNIAPNTENPVVINGAIHRDALPHTSEQSQTSQDSWLSVRSTGGATAYYGQTFKLADSSPVDWSICSGVGLYLKEIGDVSGLTFKVHICNDDDGEPDFDGVFAEGKLTGNFLHGLSVIGFDSGSYEPNIGDTIEENGGDASAVVHKVVLTSGKWDNNTAAGYFYIKSSTGTWTNDAQIDINGGTADIATVDGTASSISAGCWVFVEMSYWDYAQNMYLGKNIGQGDTPPTIHIDVKVTGDTDANYLQWGYYADSDNYANGAMVNSGISYDYDYAFNVYCRGFYYEDSIFVETNTIDGGSGHVLWKSINFLFNNDRLGDQVAGWELSTIEYLTKSTDTGWTNAGAWDTASTTTNGSSFGTTANPATNQYVRFRLTFKQPYGSLYYKMDTFTLQNILAASTIETTATGFVSSAIHEDRYVLSIKSIADPEVVPS</sequence>
<organism evidence="1">
    <name type="scientific">viral metagenome</name>
    <dbReference type="NCBI Taxonomy" id="1070528"/>
    <lineage>
        <taxon>unclassified sequences</taxon>
        <taxon>metagenomes</taxon>
        <taxon>organismal metagenomes</taxon>
    </lineage>
</organism>
<name>A0A6H1ZIY0_9ZZZZ</name>
<reference evidence="1" key="1">
    <citation type="submission" date="2020-03" db="EMBL/GenBank/DDBJ databases">
        <title>The deep terrestrial virosphere.</title>
        <authorList>
            <person name="Holmfeldt K."/>
            <person name="Nilsson E."/>
            <person name="Simone D."/>
            <person name="Lopez-Fernandez M."/>
            <person name="Wu X."/>
            <person name="de Brujin I."/>
            <person name="Lundin D."/>
            <person name="Andersson A."/>
            <person name="Bertilsson S."/>
            <person name="Dopson M."/>
        </authorList>
    </citation>
    <scope>NUCLEOTIDE SEQUENCE</scope>
    <source>
        <strain evidence="1">TM448A00691</strain>
    </source>
</reference>
<dbReference type="AlphaFoldDB" id="A0A6H1ZIY0"/>